<feature type="domain" description="GH16" evidence="2">
    <location>
        <begin position="34"/>
        <end position="378"/>
    </location>
</feature>
<dbReference type="OrthoDB" id="4781at2759"/>
<dbReference type="EMBL" id="OV651831">
    <property type="protein sequence ID" value="CAH1105309.1"/>
    <property type="molecule type" value="Genomic_DNA"/>
</dbReference>
<protein>
    <recommendedName>
        <fullName evidence="2">GH16 domain-containing protein</fullName>
    </recommendedName>
</protein>
<accession>A0A9P0CUN4</accession>
<keyword evidence="4" id="KW-1185">Reference proteome</keyword>
<sequence>MKYVSLLNFFKMYRIILFLVFPIYVYADCKYSVTTASGPKAPRKICSGDLIFQDNFNTLDKDKWQHEQTLSGGGNWEFEWYSDDPKNSYVKNGKLHIKPTLVADEYGEDFLYHGTIEIPSNKCTQSEWYGCKRTGTPQNILNPIKSARLNSVNSFAFKFGKVEIRAKLPAGDWLWPALWMLPKDWKYGGWPASGEIDILESRGNRQLYVGDVNIGVEQITDTLHWGPDPSHNRWERTHFERNLKKGYNTGFHKYQLEWTPEHIKISADNVQMGIITPPAGGFWQYGDLQDSGFPNPWTNSKMAPFDQEFYLIFNLAVGGTNGYFPDNIDNLSGQKPWSNEADNAPTTFWQGNKEWLPTWKRNTDDSHLQIDYVKVWAL</sequence>
<organism evidence="3 4">
    <name type="scientific">Psylliodes chrysocephalus</name>
    <dbReference type="NCBI Taxonomy" id="3402493"/>
    <lineage>
        <taxon>Eukaryota</taxon>
        <taxon>Metazoa</taxon>
        <taxon>Ecdysozoa</taxon>
        <taxon>Arthropoda</taxon>
        <taxon>Hexapoda</taxon>
        <taxon>Insecta</taxon>
        <taxon>Pterygota</taxon>
        <taxon>Neoptera</taxon>
        <taxon>Endopterygota</taxon>
        <taxon>Coleoptera</taxon>
        <taxon>Polyphaga</taxon>
        <taxon>Cucujiformia</taxon>
        <taxon>Chrysomeloidea</taxon>
        <taxon>Chrysomelidae</taxon>
        <taxon>Galerucinae</taxon>
        <taxon>Alticini</taxon>
        <taxon>Psylliodes</taxon>
    </lineage>
</organism>
<dbReference type="CDD" id="cd08024">
    <property type="entry name" value="GH16_CCF"/>
    <property type="match status" value="1"/>
</dbReference>
<dbReference type="AlphaFoldDB" id="A0A9P0CUN4"/>
<name>A0A9P0CUN4_9CUCU</name>
<evidence type="ECO:0000313" key="3">
    <source>
        <dbReference type="EMBL" id="CAH1105309.1"/>
    </source>
</evidence>
<evidence type="ECO:0000256" key="1">
    <source>
        <dbReference type="ARBA" id="ARBA00006865"/>
    </source>
</evidence>
<reference evidence="3" key="1">
    <citation type="submission" date="2022-01" db="EMBL/GenBank/DDBJ databases">
        <authorList>
            <person name="King R."/>
        </authorList>
    </citation>
    <scope>NUCLEOTIDE SEQUENCE</scope>
</reference>
<dbReference type="Pfam" id="PF00722">
    <property type="entry name" value="Glyco_hydro_16"/>
    <property type="match status" value="1"/>
</dbReference>
<dbReference type="InterPro" id="IPR000757">
    <property type="entry name" value="Beta-glucanase-like"/>
</dbReference>
<dbReference type="PANTHER" id="PTHR10963:SF55">
    <property type="entry name" value="GLYCOSIDE HYDROLASE FAMILY 16 PROTEIN"/>
    <property type="match status" value="1"/>
</dbReference>
<dbReference type="GO" id="GO:0005975">
    <property type="term" value="P:carbohydrate metabolic process"/>
    <property type="evidence" value="ECO:0007669"/>
    <property type="project" value="InterPro"/>
</dbReference>
<comment type="similarity">
    <text evidence="1">Belongs to the glycosyl hydrolase 16 family.</text>
</comment>
<dbReference type="PANTHER" id="PTHR10963">
    <property type="entry name" value="GLYCOSYL HYDROLASE-RELATED"/>
    <property type="match status" value="1"/>
</dbReference>
<gene>
    <name evidence="3" type="ORF">PSYICH_LOCUS6312</name>
</gene>
<proteinExistence type="inferred from homology"/>
<dbReference type="GO" id="GO:0004553">
    <property type="term" value="F:hydrolase activity, hydrolyzing O-glycosyl compounds"/>
    <property type="evidence" value="ECO:0007669"/>
    <property type="project" value="InterPro"/>
</dbReference>
<dbReference type="InterPro" id="IPR050546">
    <property type="entry name" value="Glycosyl_Hydrlase_16"/>
</dbReference>
<evidence type="ECO:0000259" key="2">
    <source>
        <dbReference type="PROSITE" id="PS51762"/>
    </source>
</evidence>
<dbReference type="Gene3D" id="2.60.120.200">
    <property type="match status" value="1"/>
</dbReference>
<dbReference type="Proteomes" id="UP001153636">
    <property type="component" value="Chromosome 19"/>
</dbReference>
<dbReference type="InterPro" id="IPR013320">
    <property type="entry name" value="ConA-like_dom_sf"/>
</dbReference>
<dbReference type="PROSITE" id="PS51762">
    <property type="entry name" value="GH16_2"/>
    <property type="match status" value="1"/>
</dbReference>
<evidence type="ECO:0000313" key="4">
    <source>
        <dbReference type="Proteomes" id="UP001153636"/>
    </source>
</evidence>
<dbReference type="SUPFAM" id="SSF49899">
    <property type="entry name" value="Concanavalin A-like lectins/glucanases"/>
    <property type="match status" value="1"/>
</dbReference>